<keyword evidence="7" id="KW-0804">Transcription</keyword>
<dbReference type="SMART" id="SM00342">
    <property type="entry name" value="HTH_ARAC"/>
    <property type="match status" value="1"/>
</dbReference>
<dbReference type="Pfam" id="PF17853">
    <property type="entry name" value="GGDEF_2"/>
    <property type="match status" value="1"/>
</dbReference>
<evidence type="ECO:0000256" key="3">
    <source>
        <dbReference type="ARBA" id="ARBA00022553"/>
    </source>
</evidence>
<evidence type="ECO:0000256" key="8">
    <source>
        <dbReference type="PROSITE-ProRule" id="PRU00169"/>
    </source>
</evidence>
<comment type="caution">
    <text evidence="11">The sequence shown here is derived from an EMBL/GenBank/DDBJ whole genome shotgun (WGS) entry which is preliminary data.</text>
</comment>
<dbReference type="Gene3D" id="1.10.10.60">
    <property type="entry name" value="Homeodomain-like"/>
    <property type="match status" value="2"/>
</dbReference>
<dbReference type="InterPro" id="IPR051552">
    <property type="entry name" value="HptR"/>
</dbReference>
<feature type="modified residue" description="4-aspartylphosphate" evidence="8">
    <location>
        <position position="55"/>
    </location>
</feature>
<dbReference type="PANTHER" id="PTHR42713:SF3">
    <property type="entry name" value="TRANSCRIPTIONAL REGULATORY PROTEIN HPTR"/>
    <property type="match status" value="1"/>
</dbReference>
<dbReference type="PROSITE" id="PS01124">
    <property type="entry name" value="HTH_ARAC_FAMILY_2"/>
    <property type="match status" value="1"/>
</dbReference>
<reference evidence="11 12" key="1">
    <citation type="submission" date="2021-03" db="EMBL/GenBank/DDBJ databases">
        <title>Genomic Encyclopedia of Type Strains, Phase IV (KMG-IV): sequencing the most valuable type-strain genomes for metagenomic binning, comparative biology and taxonomic classification.</title>
        <authorList>
            <person name="Goeker M."/>
        </authorList>
    </citation>
    <scope>NUCLEOTIDE SEQUENCE [LARGE SCALE GENOMIC DNA]</scope>
    <source>
        <strain evidence="11 12">DSM 23491</strain>
    </source>
</reference>
<keyword evidence="6" id="KW-0238">DNA-binding</keyword>
<evidence type="ECO:0000256" key="4">
    <source>
        <dbReference type="ARBA" id="ARBA00023012"/>
    </source>
</evidence>
<sequence>MYKLILVEDEEHVREGLLEEIDWNQYGFEVVDNAENGKEAVEMIDKLLPDVVVTDIQMPFMNGLQLSEWIRDNYPMTKIIILTGYDEFEYAQKAIRLQIDEYVLKPFSSDEFIHILTKVKRQLDDEVADKENVLTLSEHYRKSLPVLQGVFLSSLVTSKLPAREIHEKSSLYHIDLNGTGFMVSVINIDVVRPEMPNNIAASSTLRETGETQLQMFAVLNIAEEIVHKHSLGKVFIHGDHLIVLTISQDQDQELVSQRTLEVLEEIRQSVEKYLKLTVTIGAGAVCDTIEHINESYNNAIQALDYRLIIGNNKVIWIDDVETRRCDTISFDQLQEQSLIRSLKVGTVQEATEMIDSLFAGLEQLPVSIQDFQIYLLEILTAIIKVAKEMNVELDEMFGTNILPFAEIYKFNNPQEAKQWILTVCTKLMNNIATDRQSSYKKLVEEAIAYMKAHYQDSDISISKVCKHLHISAGYFSNIFKKEAKTTFVNYLMQIRMEAAKDMLRSTDMKTFEIAEQIGFSDPNYFSFCFRKKFGISPKEYRNSARGV</sequence>
<evidence type="ECO:0000259" key="9">
    <source>
        <dbReference type="PROSITE" id="PS01124"/>
    </source>
</evidence>
<dbReference type="InterPro" id="IPR009057">
    <property type="entry name" value="Homeodomain-like_sf"/>
</dbReference>
<keyword evidence="2" id="KW-0963">Cytoplasm</keyword>
<keyword evidence="12" id="KW-1185">Reference proteome</keyword>
<dbReference type="EMBL" id="JAGGKP010000001">
    <property type="protein sequence ID" value="MBP1935841.1"/>
    <property type="molecule type" value="Genomic_DNA"/>
</dbReference>
<gene>
    <name evidence="11" type="ORF">J2Z20_000702</name>
</gene>
<feature type="domain" description="HTH araC/xylS-type" evidence="9">
    <location>
        <begin position="444"/>
        <end position="543"/>
    </location>
</feature>
<dbReference type="Pfam" id="PF00072">
    <property type="entry name" value="Response_reg"/>
    <property type="match status" value="1"/>
</dbReference>
<dbReference type="InterPro" id="IPR041522">
    <property type="entry name" value="CdaR_GGDEF"/>
</dbReference>
<keyword evidence="5" id="KW-0805">Transcription regulation</keyword>
<keyword evidence="4" id="KW-0902">Two-component regulatory system</keyword>
<dbReference type="RefSeq" id="WP_209845448.1">
    <property type="nucleotide sequence ID" value="NZ_CBCRVE010000001.1"/>
</dbReference>
<dbReference type="CDD" id="cd17536">
    <property type="entry name" value="REC_YesN-like"/>
    <property type="match status" value="1"/>
</dbReference>
<dbReference type="PROSITE" id="PS50110">
    <property type="entry name" value="RESPONSE_REGULATORY"/>
    <property type="match status" value="1"/>
</dbReference>
<keyword evidence="3 8" id="KW-0597">Phosphoprotein</keyword>
<name>A0ABS4H053_9BACL</name>
<dbReference type="Pfam" id="PF12833">
    <property type="entry name" value="HTH_18"/>
    <property type="match status" value="1"/>
</dbReference>
<dbReference type="SMART" id="SM00448">
    <property type="entry name" value="REC"/>
    <property type="match status" value="1"/>
</dbReference>
<dbReference type="SUPFAM" id="SSF46689">
    <property type="entry name" value="Homeodomain-like"/>
    <property type="match status" value="2"/>
</dbReference>
<evidence type="ECO:0000256" key="7">
    <source>
        <dbReference type="ARBA" id="ARBA00023163"/>
    </source>
</evidence>
<dbReference type="PRINTS" id="PR00032">
    <property type="entry name" value="HTHARAC"/>
</dbReference>
<dbReference type="SUPFAM" id="SSF52172">
    <property type="entry name" value="CheY-like"/>
    <property type="match status" value="1"/>
</dbReference>
<evidence type="ECO:0000256" key="2">
    <source>
        <dbReference type="ARBA" id="ARBA00022490"/>
    </source>
</evidence>
<comment type="subcellular location">
    <subcellularLocation>
        <location evidence="1">Cytoplasm</location>
    </subcellularLocation>
</comment>
<evidence type="ECO:0000256" key="5">
    <source>
        <dbReference type="ARBA" id="ARBA00023015"/>
    </source>
</evidence>
<evidence type="ECO:0000256" key="1">
    <source>
        <dbReference type="ARBA" id="ARBA00004496"/>
    </source>
</evidence>
<dbReference type="InterPro" id="IPR020449">
    <property type="entry name" value="Tscrpt_reg_AraC-type_HTH"/>
</dbReference>
<protein>
    <submittedName>
        <fullName evidence="11">Two-component system response regulator YesN</fullName>
    </submittedName>
</protein>
<evidence type="ECO:0000259" key="10">
    <source>
        <dbReference type="PROSITE" id="PS50110"/>
    </source>
</evidence>
<organism evidence="11 12">
    <name type="scientific">Paenibacillus sediminis</name>
    <dbReference type="NCBI Taxonomy" id="664909"/>
    <lineage>
        <taxon>Bacteria</taxon>
        <taxon>Bacillati</taxon>
        <taxon>Bacillota</taxon>
        <taxon>Bacilli</taxon>
        <taxon>Bacillales</taxon>
        <taxon>Paenibacillaceae</taxon>
        <taxon>Paenibacillus</taxon>
    </lineage>
</organism>
<feature type="domain" description="Response regulatory" evidence="10">
    <location>
        <begin position="3"/>
        <end position="120"/>
    </location>
</feature>
<evidence type="ECO:0000256" key="6">
    <source>
        <dbReference type="ARBA" id="ARBA00023125"/>
    </source>
</evidence>
<proteinExistence type="predicted"/>
<dbReference type="Proteomes" id="UP001519273">
    <property type="component" value="Unassembled WGS sequence"/>
</dbReference>
<evidence type="ECO:0000313" key="12">
    <source>
        <dbReference type="Proteomes" id="UP001519273"/>
    </source>
</evidence>
<evidence type="ECO:0000313" key="11">
    <source>
        <dbReference type="EMBL" id="MBP1935841.1"/>
    </source>
</evidence>
<dbReference type="InterPro" id="IPR011006">
    <property type="entry name" value="CheY-like_superfamily"/>
</dbReference>
<accession>A0ABS4H053</accession>
<dbReference type="PANTHER" id="PTHR42713">
    <property type="entry name" value="HISTIDINE KINASE-RELATED"/>
    <property type="match status" value="1"/>
</dbReference>
<dbReference type="InterPro" id="IPR001789">
    <property type="entry name" value="Sig_transdc_resp-reg_receiver"/>
</dbReference>
<dbReference type="Gene3D" id="3.40.50.2300">
    <property type="match status" value="1"/>
</dbReference>
<dbReference type="InterPro" id="IPR018060">
    <property type="entry name" value="HTH_AraC"/>
</dbReference>